<dbReference type="GO" id="GO:0009099">
    <property type="term" value="P:L-valine biosynthetic process"/>
    <property type="evidence" value="ECO:0007669"/>
    <property type="project" value="TreeGrafter"/>
</dbReference>
<dbReference type="InParanoid" id="D8PYW3"/>
<dbReference type="Gene3D" id="3.40.50.970">
    <property type="match status" value="2"/>
</dbReference>
<dbReference type="GO" id="GO:0005948">
    <property type="term" value="C:acetolactate synthase complex"/>
    <property type="evidence" value="ECO:0007669"/>
    <property type="project" value="TreeGrafter"/>
</dbReference>
<keyword evidence="4" id="KW-0496">Mitochondrion</keyword>
<dbReference type="InterPro" id="IPR029035">
    <property type="entry name" value="DHS-like_NAD/FAD-binding_dom"/>
</dbReference>
<feature type="domain" description="Thiamine pyrophosphate enzyme TPP-binding" evidence="5">
    <location>
        <begin position="433"/>
        <end position="605"/>
    </location>
</feature>
<dbReference type="VEuPathDB" id="FungiDB:SCHCODRAFT_02614113"/>
<evidence type="ECO:0000256" key="4">
    <source>
        <dbReference type="ARBA" id="ARBA00023128"/>
    </source>
</evidence>
<dbReference type="PANTHER" id="PTHR18968">
    <property type="entry name" value="THIAMINE PYROPHOSPHATE ENZYMES"/>
    <property type="match status" value="1"/>
</dbReference>
<dbReference type="InterPro" id="IPR045229">
    <property type="entry name" value="TPP_enz"/>
</dbReference>
<dbReference type="CDD" id="cd07035">
    <property type="entry name" value="TPP_PYR_POX_like"/>
    <property type="match status" value="1"/>
</dbReference>
<evidence type="ECO:0000256" key="1">
    <source>
        <dbReference type="ARBA" id="ARBA00004173"/>
    </source>
</evidence>
<dbReference type="InterPro" id="IPR011766">
    <property type="entry name" value="TPP_enzyme_TPP-bd"/>
</dbReference>
<dbReference type="InterPro" id="IPR029061">
    <property type="entry name" value="THDP-binding"/>
</dbReference>
<dbReference type="GO" id="GO:0030976">
    <property type="term" value="F:thiamine pyrophosphate binding"/>
    <property type="evidence" value="ECO:0007669"/>
    <property type="project" value="InterPro"/>
</dbReference>
<dbReference type="AlphaFoldDB" id="D8PYW3"/>
<name>D8PYW3_SCHCM</name>
<accession>D8PYW3</accession>
<dbReference type="HOGENOM" id="CLU_013748_4_0_1"/>
<reference evidence="7 8" key="1">
    <citation type="journal article" date="2010" name="Nat. Biotechnol.">
        <title>Genome sequence of the model mushroom Schizophyllum commune.</title>
        <authorList>
            <person name="Ohm R.A."/>
            <person name="de Jong J.F."/>
            <person name="Lugones L.G."/>
            <person name="Aerts A."/>
            <person name="Kothe E."/>
            <person name="Stajich J.E."/>
            <person name="de Vries R.P."/>
            <person name="Record E."/>
            <person name="Levasseur A."/>
            <person name="Baker S.E."/>
            <person name="Bartholomew K.A."/>
            <person name="Coutinho P.M."/>
            <person name="Erdmann S."/>
            <person name="Fowler T.J."/>
            <person name="Gathman A.C."/>
            <person name="Lombard V."/>
            <person name="Henrissat B."/>
            <person name="Knabe N."/>
            <person name="Kuees U."/>
            <person name="Lilly W.W."/>
            <person name="Lindquist E."/>
            <person name="Lucas S."/>
            <person name="Magnuson J.K."/>
            <person name="Piumi F."/>
            <person name="Raudaskoski M."/>
            <person name="Salamov A."/>
            <person name="Schmutz J."/>
            <person name="Schwarze F.W.M.R."/>
            <person name="vanKuyk P.A."/>
            <person name="Horton J.S."/>
            <person name="Grigoriev I.V."/>
            <person name="Woesten H.A.B."/>
        </authorList>
    </citation>
    <scope>NUCLEOTIDE SEQUENCE [LARGE SCALE GENOMIC DNA]</scope>
    <source>
        <strain evidence="8">H4-8 / FGSC 9210</strain>
    </source>
</reference>
<comment type="subcellular location">
    <subcellularLocation>
        <location evidence="1">Mitochondrion</location>
    </subcellularLocation>
</comment>
<protein>
    <submittedName>
        <fullName evidence="7">Uncharacterized protein</fullName>
    </submittedName>
</protein>
<dbReference type="Proteomes" id="UP000007431">
    <property type="component" value="Unassembled WGS sequence"/>
</dbReference>
<organism evidence="8">
    <name type="scientific">Schizophyllum commune (strain H4-8 / FGSC 9210)</name>
    <name type="common">Split gill fungus</name>
    <dbReference type="NCBI Taxonomy" id="578458"/>
    <lineage>
        <taxon>Eukaryota</taxon>
        <taxon>Fungi</taxon>
        <taxon>Dikarya</taxon>
        <taxon>Basidiomycota</taxon>
        <taxon>Agaricomycotina</taxon>
        <taxon>Agaricomycetes</taxon>
        <taxon>Agaricomycetidae</taxon>
        <taxon>Agaricales</taxon>
        <taxon>Schizophyllaceae</taxon>
        <taxon>Schizophyllum</taxon>
    </lineage>
</organism>
<dbReference type="GO" id="GO:0009097">
    <property type="term" value="P:isoleucine biosynthetic process"/>
    <property type="evidence" value="ECO:0007669"/>
    <property type="project" value="TreeGrafter"/>
</dbReference>
<dbReference type="GO" id="GO:0005739">
    <property type="term" value="C:mitochondrion"/>
    <property type="evidence" value="ECO:0007669"/>
    <property type="project" value="UniProtKB-SubCell"/>
</dbReference>
<keyword evidence="3" id="KW-0786">Thiamine pyrophosphate</keyword>
<dbReference type="RefSeq" id="XP_003034231.1">
    <property type="nucleotide sequence ID" value="XM_003034185.1"/>
</dbReference>
<dbReference type="CDD" id="cd02002">
    <property type="entry name" value="TPP_BFDC"/>
    <property type="match status" value="1"/>
</dbReference>
<dbReference type="GO" id="GO:0003984">
    <property type="term" value="F:acetolactate synthase activity"/>
    <property type="evidence" value="ECO:0007669"/>
    <property type="project" value="TreeGrafter"/>
</dbReference>
<comment type="similarity">
    <text evidence="2">Belongs to the TPP enzyme family.</text>
</comment>
<dbReference type="eggNOG" id="KOG1185">
    <property type="taxonomic scope" value="Eukaryota"/>
</dbReference>
<dbReference type="GO" id="GO:0050660">
    <property type="term" value="F:flavin adenine dinucleotide binding"/>
    <property type="evidence" value="ECO:0007669"/>
    <property type="project" value="TreeGrafter"/>
</dbReference>
<feature type="domain" description="Thiamine pyrophosphate enzyme N-terminal TPP-binding" evidence="6">
    <location>
        <begin position="3"/>
        <end position="112"/>
    </location>
</feature>
<dbReference type="EMBL" id="GL377304">
    <property type="protein sequence ID" value="EFI99328.1"/>
    <property type="molecule type" value="Genomic_DNA"/>
</dbReference>
<gene>
    <name evidence="7" type="ORF">SCHCODRAFT_14714</name>
</gene>
<evidence type="ECO:0000259" key="6">
    <source>
        <dbReference type="Pfam" id="PF02776"/>
    </source>
</evidence>
<evidence type="ECO:0000259" key="5">
    <source>
        <dbReference type="Pfam" id="PF02775"/>
    </source>
</evidence>
<dbReference type="STRING" id="578458.D8PYW3"/>
<evidence type="ECO:0000256" key="3">
    <source>
        <dbReference type="ARBA" id="ARBA00023052"/>
    </source>
</evidence>
<dbReference type="OMA" id="DMCFPGD"/>
<evidence type="ECO:0000313" key="8">
    <source>
        <dbReference type="Proteomes" id="UP000007431"/>
    </source>
</evidence>
<dbReference type="PANTHER" id="PTHR18968:SF164">
    <property type="entry name" value="PYRUVATE DECARBOXYLASE"/>
    <property type="match status" value="1"/>
</dbReference>
<evidence type="ECO:0000256" key="2">
    <source>
        <dbReference type="ARBA" id="ARBA00007812"/>
    </source>
</evidence>
<dbReference type="SUPFAM" id="SSF52518">
    <property type="entry name" value="Thiamin diphosphate-binding fold (THDP-binding)"/>
    <property type="match status" value="2"/>
</dbReference>
<dbReference type="KEGG" id="scm:SCHCO_02614113"/>
<keyword evidence="8" id="KW-1185">Reference proteome</keyword>
<dbReference type="Pfam" id="PF02776">
    <property type="entry name" value="TPP_enzyme_N"/>
    <property type="match status" value="1"/>
</dbReference>
<proteinExistence type="inferred from homology"/>
<dbReference type="Gene3D" id="3.40.50.1220">
    <property type="entry name" value="TPP-binding domain"/>
    <property type="match status" value="1"/>
</dbReference>
<evidence type="ECO:0000313" key="7">
    <source>
        <dbReference type="EMBL" id="EFI99328.1"/>
    </source>
</evidence>
<dbReference type="Pfam" id="PF02775">
    <property type="entry name" value="TPP_enzyme_C"/>
    <property type="match status" value="1"/>
</dbReference>
<sequence>MHTTATLFLKTLADCGITHAFVNWGSDHPALLEELERERVEEGQTAVEIVTCPSEMAALSAAQGYGQACGKPAAVIVHTDVGTQSLAGAVHNADKSRTPVLIFAGASPSVVDQNGVRGRRNEWNMYTQDIHDQSAIVRQYMRITAQIDTPKNTPQMVRRALQICTSEPQGPVYLWARREVMEAEIEETSLIASFGMHHWPPIEPPALSESVAKRVAQALSSAQSPLIVTSHLGRNPAAVDSLLALSILLALPIVATCPTVVNTPFSHPYFCKITYLQPGTHCPLIRRADVILVLDADIAWIPATGDVPNALARVFVLNSADPLNTNVGYWHLDAELVAKVDAATALEQIFAEVRALDEVARDVGKPILRTKAVLDRGKRKAKMHGDYVSALDAAEARVEAGLSVPNVLGTLRGLLEGKRALVLNEGVSNYPAVWEHLRPEVPGSHFTSGGSSLGWALGAAVGMHLGKTVAAVTGDETARFDIVVAVVGDGSFVFGAPSASYWMARRYDTPYLTIVLNNGGWKAPGLSMLGVHPSGYGSKAASAKRLSMAFGPDCPDYAQIAVAASGNTAWGRRVVGDTPMEELKRHLSEAISVVVKEGRCAVLDVQIEKI</sequence>
<dbReference type="GeneID" id="9585278"/>
<dbReference type="OrthoDB" id="2867507at2759"/>
<dbReference type="InterPro" id="IPR012001">
    <property type="entry name" value="Thiamin_PyroP_enz_TPP-bd_dom"/>
</dbReference>
<dbReference type="SUPFAM" id="SSF52467">
    <property type="entry name" value="DHS-like NAD/FAD-binding domain"/>
    <property type="match status" value="1"/>
</dbReference>